<dbReference type="OrthoDB" id="8578402at2"/>
<sequence length="445" mass="46406">MPSLTLSFQNNSTIADDSVYIGFWGSTLNATLNGSAMAADTWYALDTITSLTLGATTSGRIYVGYGIDPATTDPNSSVLAGNTDRFDKFELTFDGTSYGVADLTAIDFWSIPMSLSTQLKEQAVAQLDGVKAGASVSGICTALSQLSQPVRSTATAKGIVVAFASQGTPLPAGVQTALTQPASAVVSDAQGGFVRVIGPNSYPPFGDPATGAYPGLPFTPYDTFAGYFTDLIHTFGPGTASPVPGFAKLGNGKIAHLQGRFAGNPQGSGTACQAQSYDLWAHIDARCNLAITGKTSLLSHVSIAIAHWDLLDPASCYGANPTFSLDGGAPQTPQNDVFAWILGDFFAGLNIGAIGSAEKVGQEAVGDMASSDWFEKLPPQGLLFDKLWGAGVTDHWNTWAQALNPLSDAYNFAFAERFSAPLISLDPARVDTLTLTLLDASVAPS</sequence>
<evidence type="ECO:0008006" key="3">
    <source>
        <dbReference type="Google" id="ProtNLM"/>
    </source>
</evidence>
<dbReference type="EMBL" id="FOMQ01000005">
    <property type="protein sequence ID" value="SFD74274.1"/>
    <property type="molecule type" value="Genomic_DNA"/>
</dbReference>
<keyword evidence="2" id="KW-1185">Reference proteome</keyword>
<name>A0A1I1UUC4_9BURK</name>
<dbReference type="Proteomes" id="UP000199517">
    <property type="component" value="Unassembled WGS sequence"/>
</dbReference>
<evidence type="ECO:0000313" key="2">
    <source>
        <dbReference type="Proteomes" id="UP000199517"/>
    </source>
</evidence>
<accession>A0A1I1UUC4</accession>
<dbReference type="RefSeq" id="WP_092951687.1">
    <property type="nucleotide sequence ID" value="NZ_FOMQ01000005.1"/>
</dbReference>
<protein>
    <recommendedName>
        <fullName evidence="3">Beta-1,3-glucanase</fullName>
    </recommendedName>
</protein>
<dbReference type="AlphaFoldDB" id="A0A1I1UUC4"/>
<reference evidence="2" key="1">
    <citation type="submission" date="2016-10" db="EMBL/GenBank/DDBJ databases">
        <authorList>
            <person name="Varghese N."/>
            <person name="Submissions S."/>
        </authorList>
    </citation>
    <scope>NUCLEOTIDE SEQUENCE [LARGE SCALE GENOMIC DNA]</scope>
    <source>
        <strain evidence="2">DSM 7481</strain>
    </source>
</reference>
<evidence type="ECO:0000313" key="1">
    <source>
        <dbReference type="EMBL" id="SFD74274.1"/>
    </source>
</evidence>
<organism evidence="1 2">
    <name type="scientific">Paracidovorax konjaci</name>
    <dbReference type="NCBI Taxonomy" id="32040"/>
    <lineage>
        <taxon>Bacteria</taxon>
        <taxon>Pseudomonadati</taxon>
        <taxon>Pseudomonadota</taxon>
        <taxon>Betaproteobacteria</taxon>
        <taxon>Burkholderiales</taxon>
        <taxon>Comamonadaceae</taxon>
        <taxon>Paracidovorax</taxon>
    </lineage>
</organism>
<gene>
    <name evidence="1" type="ORF">SAMN04489710_105291</name>
</gene>
<proteinExistence type="predicted"/>
<dbReference type="Gene3D" id="2.60.110.10">
    <property type="entry name" value="Thaumatin"/>
    <property type="match status" value="1"/>
</dbReference>
<dbReference type="InterPro" id="IPR037176">
    <property type="entry name" value="Osmotin/thaumatin-like_sf"/>
</dbReference>